<protein>
    <recommendedName>
        <fullName evidence="1">TonB C-terminal domain-containing protein</fullName>
    </recommendedName>
</protein>
<accession>A0A9N8J1S9</accession>
<feature type="domain" description="TonB C-terminal" evidence="1">
    <location>
        <begin position="84"/>
        <end position="153"/>
    </location>
</feature>
<dbReference type="Pfam" id="PF03544">
    <property type="entry name" value="TonB_C"/>
    <property type="match status" value="1"/>
</dbReference>
<gene>
    <name evidence="2" type="ORF">FLAPXU55_02300</name>
</gene>
<dbReference type="InterPro" id="IPR037682">
    <property type="entry name" value="TonB_C"/>
</dbReference>
<evidence type="ECO:0000313" key="2">
    <source>
        <dbReference type="EMBL" id="CAC9974603.1"/>
    </source>
</evidence>
<dbReference type="GO" id="GO:0055085">
    <property type="term" value="P:transmembrane transport"/>
    <property type="evidence" value="ECO:0007669"/>
    <property type="project" value="InterPro"/>
</dbReference>
<dbReference type="RefSeq" id="WP_180857776.1">
    <property type="nucleotide sequence ID" value="NZ_CAIJDE010000043.1"/>
</dbReference>
<dbReference type="Gene3D" id="3.30.1150.10">
    <property type="match status" value="1"/>
</dbReference>
<sequence>MKKTFFLLFSLILITSCQKESSKPAIVNPPLKVKKEAPKKAVLEYGIDENDKEIYNASSVDSRPEYPEGMDRFNIFLTKTYVMPKKAVEEEAMGGIFTVILIEKDGTLSNIEILRDFGYGSGKEMLRVMKLCPKWTPAIKNGKRVRCLYSFPFYTK</sequence>
<dbReference type="EMBL" id="CAIJDE010000043">
    <property type="protein sequence ID" value="CAC9974603.1"/>
    <property type="molecule type" value="Genomic_DNA"/>
</dbReference>
<dbReference type="SUPFAM" id="SSF74653">
    <property type="entry name" value="TolA/TonB C-terminal domain"/>
    <property type="match status" value="1"/>
</dbReference>
<keyword evidence="3" id="KW-1185">Reference proteome</keyword>
<dbReference type="Proteomes" id="UP000533639">
    <property type="component" value="Unassembled WGS sequence"/>
</dbReference>
<dbReference type="PROSITE" id="PS51257">
    <property type="entry name" value="PROKAR_LIPOPROTEIN"/>
    <property type="match status" value="1"/>
</dbReference>
<reference evidence="2 3" key="1">
    <citation type="submission" date="2020-06" db="EMBL/GenBank/DDBJ databases">
        <authorList>
            <person name="Criscuolo A."/>
        </authorList>
    </citation>
    <scope>NUCLEOTIDE SEQUENCE [LARGE SCALE GENOMIC DNA]</scope>
    <source>
        <strain evidence="2">PXU-55</strain>
    </source>
</reference>
<evidence type="ECO:0000313" key="3">
    <source>
        <dbReference type="Proteomes" id="UP000533639"/>
    </source>
</evidence>
<evidence type="ECO:0000259" key="1">
    <source>
        <dbReference type="Pfam" id="PF03544"/>
    </source>
</evidence>
<dbReference type="AlphaFoldDB" id="A0A9N8J1S9"/>
<comment type="caution">
    <text evidence="2">The sequence shown here is derived from an EMBL/GenBank/DDBJ whole genome shotgun (WGS) entry which is preliminary data.</text>
</comment>
<name>A0A9N8J1S9_9FLAO</name>
<proteinExistence type="predicted"/>
<organism evidence="2 3">
    <name type="scientific">Flavobacterium panici</name>
    <dbReference type="NCBI Taxonomy" id="2654843"/>
    <lineage>
        <taxon>Bacteria</taxon>
        <taxon>Pseudomonadati</taxon>
        <taxon>Bacteroidota</taxon>
        <taxon>Flavobacteriia</taxon>
        <taxon>Flavobacteriales</taxon>
        <taxon>Flavobacteriaceae</taxon>
        <taxon>Flavobacterium</taxon>
    </lineage>
</organism>